<sequence length="184" mass="19408">MAAPVLGLVGSAAGGLEEILPKLVEPMIERGWRVAVTLTPTAATWLKATGDFDKIEQVTGLPVRVKPRLPGEESPHPKIDCYAVVPATSNTVGKLALGLADNQALTQVCEAIGGGTVPVVVFPRINAAHARQPSWDSHTSALTRAGVHLVMGDDVWPLHEPRSAPGKQLPWDAIIDAIVSAAQR</sequence>
<dbReference type="RefSeq" id="WP_184811367.1">
    <property type="nucleotide sequence ID" value="NZ_JACHJQ010000003.1"/>
</dbReference>
<dbReference type="SUPFAM" id="SSF52507">
    <property type="entry name" value="Homo-oligomeric flavin-containing Cys decarboxylases, HFCD"/>
    <property type="match status" value="1"/>
</dbReference>
<accession>A0A7W7Q5T3</accession>
<reference evidence="2 3" key="1">
    <citation type="submission" date="2020-08" db="EMBL/GenBank/DDBJ databases">
        <title>Genomic Encyclopedia of Type Strains, Phase III (KMG-III): the genomes of soil and plant-associated and newly described type strains.</title>
        <authorList>
            <person name="Whitman W."/>
        </authorList>
    </citation>
    <scope>NUCLEOTIDE SEQUENCE [LARGE SCALE GENOMIC DNA]</scope>
    <source>
        <strain evidence="2 3">CECT 8960</strain>
    </source>
</reference>
<comment type="caution">
    <text evidence="2">The sequence shown here is derived from an EMBL/GenBank/DDBJ whole genome shotgun (WGS) entry which is preliminary data.</text>
</comment>
<organism evidence="2 3">
    <name type="scientific">Actinophytocola algeriensis</name>
    <dbReference type="NCBI Taxonomy" id="1768010"/>
    <lineage>
        <taxon>Bacteria</taxon>
        <taxon>Bacillati</taxon>
        <taxon>Actinomycetota</taxon>
        <taxon>Actinomycetes</taxon>
        <taxon>Pseudonocardiales</taxon>
        <taxon>Pseudonocardiaceae</taxon>
    </lineage>
</organism>
<dbReference type="Proteomes" id="UP000520767">
    <property type="component" value="Unassembled WGS sequence"/>
</dbReference>
<evidence type="ECO:0000259" key="1">
    <source>
        <dbReference type="Pfam" id="PF02441"/>
    </source>
</evidence>
<feature type="domain" description="Flavoprotein" evidence="1">
    <location>
        <begin position="12"/>
        <end position="150"/>
    </location>
</feature>
<name>A0A7W7Q5T3_9PSEU</name>
<evidence type="ECO:0000313" key="3">
    <source>
        <dbReference type="Proteomes" id="UP000520767"/>
    </source>
</evidence>
<protein>
    <recommendedName>
        <fullName evidence="1">Flavoprotein domain-containing protein</fullName>
    </recommendedName>
</protein>
<dbReference type="Gene3D" id="3.40.50.1950">
    <property type="entry name" value="Flavin prenyltransferase-like"/>
    <property type="match status" value="1"/>
</dbReference>
<dbReference type="EMBL" id="JACHJQ010000003">
    <property type="protein sequence ID" value="MBB4907271.1"/>
    <property type="molecule type" value="Genomic_DNA"/>
</dbReference>
<dbReference type="AlphaFoldDB" id="A0A7W7Q5T3"/>
<keyword evidence="3" id="KW-1185">Reference proteome</keyword>
<dbReference type="GO" id="GO:0003824">
    <property type="term" value="F:catalytic activity"/>
    <property type="evidence" value="ECO:0007669"/>
    <property type="project" value="InterPro"/>
</dbReference>
<dbReference type="InterPro" id="IPR003382">
    <property type="entry name" value="Flavoprotein"/>
</dbReference>
<dbReference type="Pfam" id="PF02441">
    <property type="entry name" value="Flavoprotein"/>
    <property type="match status" value="1"/>
</dbReference>
<dbReference type="InterPro" id="IPR036551">
    <property type="entry name" value="Flavin_trans-like"/>
</dbReference>
<proteinExistence type="predicted"/>
<evidence type="ECO:0000313" key="2">
    <source>
        <dbReference type="EMBL" id="MBB4907271.1"/>
    </source>
</evidence>
<gene>
    <name evidence="2" type="ORF">FHR82_003491</name>
</gene>